<reference evidence="2 3" key="1">
    <citation type="submission" date="2020-05" db="EMBL/GenBank/DDBJ databases">
        <title>Azospirillum oleiclasticum sp. nov, a nitrogen-fixing and heavy crude oil-emulsifying bacterium isolated from the crude oil of Yumen Oilfield.</title>
        <authorList>
            <person name="Wu D."/>
            <person name="Cai M."/>
            <person name="Zhang X."/>
        </authorList>
    </citation>
    <scope>NUCLEOTIDE SEQUENCE [LARGE SCALE GENOMIC DNA]</scope>
    <source>
        <strain evidence="2 3">ROY-1-1-2</strain>
    </source>
</reference>
<dbReference type="Proteomes" id="UP000584642">
    <property type="component" value="Unassembled WGS sequence"/>
</dbReference>
<dbReference type="InterPro" id="IPR023631">
    <property type="entry name" value="Amidase_dom"/>
</dbReference>
<evidence type="ECO:0000313" key="2">
    <source>
        <dbReference type="EMBL" id="NYZ19488.1"/>
    </source>
</evidence>
<comment type="caution">
    <text evidence="2">The sequence shown here is derived from an EMBL/GenBank/DDBJ whole genome shotgun (WGS) entry which is preliminary data.</text>
</comment>
<dbReference type="Gene3D" id="3.90.1300.10">
    <property type="entry name" value="Amidase signature (AS) domain"/>
    <property type="match status" value="1"/>
</dbReference>
<dbReference type="PROSITE" id="PS00571">
    <property type="entry name" value="AMIDASES"/>
    <property type="match status" value="1"/>
</dbReference>
<accession>A0ABX2T8N2</accession>
<evidence type="ECO:0000259" key="1">
    <source>
        <dbReference type="Pfam" id="PF01425"/>
    </source>
</evidence>
<feature type="domain" description="Amidase" evidence="1">
    <location>
        <begin position="22"/>
        <end position="432"/>
    </location>
</feature>
<dbReference type="SUPFAM" id="SSF75304">
    <property type="entry name" value="Amidase signature (AS) enzymes"/>
    <property type="match status" value="1"/>
</dbReference>
<dbReference type="InterPro" id="IPR036928">
    <property type="entry name" value="AS_sf"/>
</dbReference>
<organism evidence="2 3">
    <name type="scientific">Azospirillum oleiclasticum</name>
    <dbReference type="NCBI Taxonomy" id="2735135"/>
    <lineage>
        <taxon>Bacteria</taxon>
        <taxon>Pseudomonadati</taxon>
        <taxon>Pseudomonadota</taxon>
        <taxon>Alphaproteobacteria</taxon>
        <taxon>Rhodospirillales</taxon>
        <taxon>Azospirillaceae</taxon>
        <taxon>Azospirillum</taxon>
    </lineage>
</organism>
<gene>
    <name evidence="2" type="ORF">HND93_07180</name>
</gene>
<sequence>MTDTILSLAAALADGRTTSLALTEAAIARIEDPEGEGARAFLRFDREAALAQARASDLQRTHGIVPSPLAGIPISVKDLFDVRGQVTTAGSTVLADAPPAEHDAAAIARLRAAGAVIIGRTNMTEFAFSGLGLNPHYGTPANPCDRTRIPGGSSSGAAVSVADGMAVAAIGSDTGGSIRIPAAFCRLAGFKPTQARVPRDGAFPLSWSLDSVGPIARSIACCAIIDAVLAGEEPTAPCEPSLEGLRLVVPRSYLLDGLDACVSEAFDDALDRLAQAGAKIEDRALPILDRIPALNARGGLVTAEAYARHRELLEQAGDRYDPRVRSRIQRGAQQTAAEYIELTRARAALMAETDALTADVDALVLPTVAIVPPRFDALQVDEAYNRINMLVLRNTSAFNFLERPAATVPCCGSACPTGLMIVGIRGQDRRLLAVARAVETAVS</sequence>
<dbReference type="NCBIfam" id="NF005460">
    <property type="entry name" value="PRK07056.1"/>
    <property type="match status" value="1"/>
</dbReference>
<dbReference type="InterPro" id="IPR020556">
    <property type="entry name" value="Amidase_CS"/>
</dbReference>
<dbReference type="EMBL" id="JABFDB010000002">
    <property type="protein sequence ID" value="NYZ19488.1"/>
    <property type="molecule type" value="Genomic_DNA"/>
</dbReference>
<name>A0ABX2T8N2_9PROT</name>
<protein>
    <submittedName>
        <fullName evidence="2">Amidase</fullName>
    </submittedName>
</protein>
<keyword evidence="3" id="KW-1185">Reference proteome</keyword>
<dbReference type="InterPro" id="IPR000120">
    <property type="entry name" value="Amidase"/>
</dbReference>
<evidence type="ECO:0000313" key="3">
    <source>
        <dbReference type="Proteomes" id="UP000584642"/>
    </source>
</evidence>
<dbReference type="Pfam" id="PF01425">
    <property type="entry name" value="Amidase"/>
    <property type="match status" value="1"/>
</dbReference>
<dbReference type="PANTHER" id="PTHR11895:SF176">
    <property type="entry name" value="AMIDASE AMID-RELATED"/>
    <property type="match status" value="1"/>
</dbReference>
<dbReference type="PANTHER" id="PTHR11895">
    <property type="entry name" value="TRANSAMIDASE"/>
    <property type="match status" value="1"/>
</dbReference>
<proteinExistence type="predicted"/>